<dbReference type="Proteomes" id="UP000095287">
    <property type="component" value="Unplaced"/>
</dbReference>
<sequence length="121" mass="13966">MMGRARGPELAANCPVKAYLIDKVNFQDEPRKSGLIFLSLHRNQLLCAVRLVPHFEDYFCRIYVPVQRKLPSSDKESYPLARKVSLVLRPDLAAMVIKVFWRGNQLDLRGTLWTLPLSLRQ</sequence>
<dbReference type="WBParaSite" id="L893_g21432.t1">
    <property type="protein sequence ID" value="L893_g21432.t1"/>
    <property type="gene ID" value="L893_g21432"/>
</dbReference>
<name>A0A1I7YZW7_9BILA</name>
<protein>
    <submittedName>
        <fullName evidence="2">RNA-directed DNA polymerase-like protein</fullName>
    </submittedName>
</protein>
<accession>A0A1I7YZW7</accession>
<evidence type="ECO:0000313" key="2">
    <source>
        <dbReference type="WBParaSite" id="L893_g21432.t1"/>
    </source>
</evidence>
<reference evidence="2" key="1">
    <citation type="submission" date="2016-11" db="UniProtKB">
        <authorList>
            <consortium name="WormBaseParasite"/>
        </authorList>
    </citation>
    <scope>IDENTIFICATION</scope>
</reference>
<proteinExistence type="predicted"/>
<keyword evidence="1" id="KW-1185">Reference proteome</keyword>
<dbReference type="AlphaFoldDB" id="A0A1I7YZW7"/>
<organism evidence="1 2">
    <name type="scientific">Steinernema glaseri</name>
    <dbReference type="NCBI Taxonomy" id="37863"/>
    <lineage>
        <taxon>Eukaryota</taxon>
        <taxon>Metazoa</taxon>
        <taxon>Ecdysozoa</taxon>
        <taxon>Nematoda</taxon>
        <taxon>Chromadorea</taxon>
        <taxon>Rhabditida</taxon>
        <taxon>Tylenchina</taxon>
        <taxon>Panagrolaimomorpha</taxon>
        <taxon>Strongyloidoidea</taxon>
        <taxon>Steinernematidae</taxon>
        <taxon>Steinernema</taxon>
    </lineage>
</organism>
<evidence type="ECO:0000313" key="1">
    <source>
        <dbReference type="Proteomes" id="UP000095287"/>
    </source>
</evidence>